<dbReference type="InterPro" id="IPR058924">
    <property type="entry name" value="AGPR_dimerisation_dom"/>
</dbReference>
<dbReference type="EMBL" id="KC246874">
    <property type="protein sequence ID" value="AHF26279.1"/>
    <property type="molecule type" value="Genomic_DNA"/>
</dbReference>
<dbReference type="InterPro" id="IPR050085">
    <property type="entry name" value="AGPR"/>
</dbReference>
<accession>W0FRY5</accession>
<protein>
    <submittedName>
        <fullName evidence="2">N-acetyl-gamma-glutamyl-phosphate reductase</fullName>
    </submittedName>
</protein>
<dbReference type="SUPFAM" id="SSF55347">
    <property type="entry name" value="Glyceraldehyde-3-phosphate dehydrogenase-like, C-terminal domain"/>
    <property type="match status" value="1"/>
</dbReference>
<evidence type="ECO:0000259" key="1">
    <source>
        <dbReference type="Pfam" id="PF22698"/>
    </source>
</evidence>
<dbReference type="Pfam" id="PF22698">
    <property type="entry name" value="Semialdhyde_dhC_1"/>
    <property type="match status" value="1"/>
</dbReference>
<dbReference type="AlphaFoldDB" id="W0FRY5"/>
<dbReference type="Gene3D" id="3.30.360.10">
    <property type="entry name" value="Dihydrodipicolinate Reductase, domain 2"/>
    <property type="match status" value="1"/>
</dbReference>
<reference evidence="2" key="1">
    <citation type="journal article" date="2013" name="PLoS ONE">
        <title>Metagenomic insights into the carbohydrate-active enzymes carried by the microorganisms adhering to solid digesta in the rumen of cows.</title>
        <authorList>
            <person name="Wang L."/>
            <person name="Hatem A."/>
            <person name="Catalyurek U.V."/>
            <person name="Morrison M."/>
            <person name="Yu Z."/>
        </authorList>
    </citation>
    <scope>NUCLEOTIDE SEQUENCE</scope>
</reference>
<dbReference type="Gene3D" id="3.40.50.720">
    <property type="entry name" value="NAD(P)-binding Rossmann-like Domain"/>
    <property type="match status" value="1"/>
</dbReference>
<dbReference type="PANTHER" id="PTHR32338:SF10">
    <property type="entry name" value="N-ACETYL-GAMMA-GLUTAMYL-PHOSPHATE REDUCTASE, CHLOROPLASTIC-RELATED"/>
    <property type="match status" value="1"/>
</dbReference>
<sequence>MIADYEAPDRPEALASPRQYGLTQSHKHLPEMAKICGLSTAPVFCPIVADFYSGMEVTVPVFARELRGTADDIRAVYAERYRGPVVTAADPPEGMLAANALSGLDSMRVMVTGNDERILLVSVFDNLGKGASGAAVQNMNIILGIDETTGLQL</sequence>
<feature type="domain" description="N-acetyl-gamma-glutamyl-phosphate reductase dimerisation" evidence="1">
    <location>
        <begin position="11"/>
        <end position="126"/>
    </location>
</feature>
<name>W0FRY5_9BACT</name>
<dbReference type="PANTHER" id="PTHR32338">
    <property type="entry name" value="N-ACETYL-GAMMA-GLUTAMYL-PHOSPHATE REDUCTASE, CHLOROPLASTIC-RELATED-RELATED"/>
    <property type="match status" value="1"/>
</dbReference>
<organism evidence="2">
    <name type="scientific">uncultured bacterium Contig1777_n_1791_cl</name>
    <dbReference type="NCBI Taxonomy" id="1393515"/>
    <lineage>
        <taxon>Bacteria</taxon>
        <taxon>environmental samples</taxon>
    </lineage>
</organism>
<evidence type="ECO:0000313" key="2">
    <source>
        <dbReference type="EMBL" id="AHF26279.1"/>
    </source>
</evidence>
<proteinExistence type="predicted"/>